<protein>
    <recommendedName>
        <fullName evidence="1">N-acetyltransferase domain-containing protein</fullName>
    </recommendedName>
</protein>
<feature type="domain" description="N-acetyltransferase" evidence="1">
    <location>
        <begin position="34"/>
        <end position="190"/>
    </location>
</feature>
<sequence>MVDITNIAASTQSEKVISVNSSQETVTSYPLLDYVVPNVDEHQDLLRAMRKACGWGLADVPQWFVQQSEGTRIMVVFYQHGTKTPAGMGAVELIDFDHGDKDVADLDSKRGSIVSLFLYKKFRGKGYLGRILLILEEIAREEKGLEIVTLYGLSLAGGYEKFGYKTFKMQKRNYGGNNNWDTRYLQKSLREQESQQLVV</sequence>
<reference evidence="2" key="1">
    <citation type="journal article" date="2020" name="Fungal Divers.">
        <title>Resolving the Mortierellaceae phylogeny through synthesis of multi-gene phylogenetics and phylogenomics.</title>
        <authorList>
            <person name="Vandepol N."/>
            <person name="Liber J."/>
            <person name="Desiro A."/>
            <person name="Na H."/>
            <person name="Kennedy M."/>
            <person name="Barry K."/>
            <person name="Grigoriev I.V."/>
            <person name="Miller A.N."/>
            <person name="O'Donnell K."/>
            <person name="Stajich J.E."/>
            <person name="Bonito G."/>
        </authorList>
    </citation>
    <scope>NUCLEOTIDE SEQUENCE</scope>
    <source>
        <strain evidence="2">REB-010B</strain>
    </source>
</reference>
<comment type="caution">
    <text evidence="2">The sequence shown here is derived from an EMBL/GenBank/DDBJ whole genome shotgun (WGS) entry which is preliminary data.</text>
</comment>
<accession>A0A9P6RDK4</accession>
<dbReference type="GO" id="GO:0016747">
    <property type="term" value="F:acyltransferase activity, transferring groups other than amino-acyl groups"/>
    <property type="evidence" value="ECO:0007669"/>
    <property type="project" value="InterPro"/>
</dbReference>
<dbReference type="OrthoDB" id="2380010at2759"/>
<organism evidence="2 3">
    <name type="scientific">Dissophora globulifera</name>
    <dbReference type="NCBI Taxonomy" id="979702"/>
    <lineage>
        <taxon>Eukaryota</taxon>
        <taxon>Fungi</taxon>
        <taxon>Fungi incertae sedis</taxon>
        <taxon>Mucoromycota</taxon>
        <taxon>Mortierellomycotina</taxon>
        <taxon>Mortierellomycetes</taxon>
        <taxon>Mortierellales</taxon>
        <taxon>Mortierellaceae</taxon>
        <taxon>Dissophora</taxon>
    </lineage>
</organism>
<evidence type="ECO:0000313" key="2">
    <source>
        <dbReference type="EMBL" id="KAG0316306.1"/>
    </source>
</evidence>
<keyword evidence="3" id="KW-1185">Reference proteome</keyword>
<dbReference type="SUPFAM" id="SSF55729">
    <property type="entry name" value="Acyl-CoA N-acyltransferases (Nat)"/>
    <property type="match status" value="1"/>
</dbReference>
<dbReference type="InterPro" id="IPR016181">
    <property type="entry name" value="Acyl_CoA_acyltransferase"/>
</dbReference>
<dbReference type="InterPro" id="IPR000182">
    <property type="entry name" value="GNAT_dom"/>
</dbReference>
<dbReference type="AlphaFoldDB" id="A0A9P6RDK4"/>
<dbReference type="Gene3D" id="3.40.630.30">
    <property type="match status" value="1"/>
</dbReference>
<dbReference type="PROSITE" id="PS51186">
    <property type="entry name" value="GNAT"/>
    <property type="match status" value="1"/>
</dbReference>
<evidence type="ECO:0000259" key="1">
    <source>
        <dbReference type="PROSITE" id="PS51186"/>
    </source>
</evidence>
<name>A0A9P6RDK4_9FUNG</name>
<dbReference type="Proteomes" id="UP000738325">
    <property type="component" value="Unassembled WGS sequence"/>
</dbReference>
<proteinExistence type="predicted"/>
<dbReference type="EMBL" id="JAAAIP010000487">
    <property type="protein sequence ID" value="KAG0316306.1"/>
    <property type="molecule type" value="Genomic_DNA"/>
</dbReference>
<gene>
    <name evidence="2" type="ORF">BGZ99_006956</name>
</gene>
<dbReference type="Pfam" id="PF00583">
    <property type="entry name" value="Acetyltransf_1"/>
    <property type="match status" value="1"/>
</dbReference>
<evidence type="ECO:0000313" key="3">
    <source>
        <dbReference type="Proteomes" id="UP000738325"/>
    </source>
</evidence>